<organism evidence="2 3">
    <name type="scientific">Candidatus Bacteroides merdavium</name>
    <dbReference type="NCBI Taxonomy" id="2838472"/>
    <lineage>
        <taxon>Bacteria</taxon>
        <taxon>Pseudomonadati</taxon>
        <taxon>Bacteroidota</taxon>
        <taxon>Bacteroidia</taxon>
        <taxon>Bacteroidales</taxon>
        <taxon>Bacteroidaceae</taxon>
        <taxon>Bacteroides</taxon>
    </lineage>
</organism>
<dbReference type="EMBL" id="DXAV01000056">
    <property type="protein sequence ID" value="HIZ91815.1"/>
    <property type="molecule type" value="Genomic_DNA"/>
</dbReference>
<dbReference type="InterPro" id="IPR013217">
    <property type="entry name" value="Methyltransf_12"/>
</dbReference>
<dbReference type="GO" id="GO:0032259">
    <property type="term" value="P:methylation"/>
    <property type="evidence" value="ECO:0007669"/>
    <property type="project" value="UniProtKB-KW"/>
</dbReference>
<dbReference type="CDD" id="cd02440">
    <property type="entry name" value="AdoMet_MTases"/>
    <property type="match status" value="1"/>
</dbReference>
<evidence type="ECO:0000259" key="1">
    <source>
        <dbReference type="Pfam" id="PF08242"/>
    </source>
</evidence>
<protein>
    <submittedName>
        <fullName evidence="2">Methyltransferase domain-containing protein</fullName>
    </submittedName>
</protein>
<comment type="caution">
    <text evidence="2">The sequence shown here is derived from an EMBL/GenBank/DDBJ whole genome shotgun (WGS) entry which is preliminary data.</text>
</comment>
<name>A0A9D2GZC7_9BACE</name>
<dbReference type="InterPro" id="IPR029063">
    <property type="entry name" value="SAM-dependent_MTases_sf"/>
</dbReference>
<evidence type="ECO:0000313" key="2">
    <source>
        <dbReference type="EMBL" id="HIZ91815.1"/>
    </source>
</evidence>
<dbReference type="SUPFAM" id="SSF53335">
    <property type="entry name" value="S-adenosyl-L-methionine-dependent methyltransferases"/>
    <property type="match status" value="1"/>
</dbReference>
<reference evidence="2" key="2">
    <citation type="submission" date="2021-04" db="EMBL/GenBank/DDBJ databases">
        <authorList>
            <person name="Gilroy R."/>
        </authorList>
    </citation>
    <scope>NUCLEOTIDE SEQUENCE</scope>
    <source>
        <strain evidence="2">CHK118-2852</strain>
    </source>
</reference>
<dbReference type="Gene3D" id="3.40.50.150">
    <property type="entry name" value="Vaccinia Virus protein VP39"/>
    <property type="match status" value="1"/>
</dbReference>
<keyword evidence="2" id="KW-0489">Methyltransferase</keyword>
<dbReference type="Proteomes" id="UP000824108">
    <property type="component" value="Unassembled WGS sequence"/>
</dbReference>
<keyword evidence="2" id="KW-0808">Transferase</keyword>
<sequence>MQERQHNRELYFKELALTSRTYYLPYIARFKRMERGMNVLEVGCGDGGNLLPFAETGCNVTGVDLSENRIKDAIRFFAEQQAQGTFIASDIFLLKGLEHSFDLILCHDVIEHIERKAAFLSGLRHYLKPGGIVFMSFPAWQMPFGGHQQICRNKVISHLPFIHLLPSPLYKGILKAGGETQARIEELLSIKQTRTPIELFEKMAKQEFTLADRQLYFINPHYEVKFGLKPRRLPTLIACIPYVRNFFTTSCFYLLK</sequence>
<accession>A0A9D2GZC7</accession>
<evidence type="ECO:0000313" key="3">
    <source>
        <dbReference type="Proteomes" id="UP000824108"/>
    </source>
</evidence>
<dbReference type="AlphaFoldDB" id="A0A9D2GZC7"/>
<proteinExistence type="predicted"/>
<dbReference type="GO" id="GO:0008168">
    <property type="term" value="F:methyltransferase activity"/>
    <property type="evidence" value="ECO:0007669"/>
    <property type="project" value="UniProtKB-KW"/>
</dbReference>
<dbReference type="Pfam" id="PF08242">
    <property type="entry name" value="Methyltransf_12"/>
    <property type="match status" value="1"/>
</dbReference>
<feature type="domain" description="Methyltransferase type 12" evidence="1">
    <location>
        <begin position="40"/>
        <end position="133"/>
    </location>
</feature>
<gene>
    <name evidence="2" type="ORF">H9807_06850</name>
</gene>
<reference evidence="2" key="1">
    <citation type="journal article" date="2021" name="PeerJ">
        <title>Extensive microbial diversity within the chicken gut microbiome revealed by metagenomics and culture.</title>
        <authorList>
            <person name="Gilroy R."/>
            <person name="Ravi A."/>
            <person name="Getino M."/>
            <person name="Pursley I."/>
            <person name="Horton D.L."/>
            <person name="Alikhan N.F."/>
            <person name="Baker D."/>
            <person name="Gharbi K."/>
            <person name="Hall N."/>
            <person name="Watson M."/>
            <person name="Adriaenssens E.M."/>
            <person name="Foster-Nyarko E."/>
            <person name="Jarju S."/>
            <person name="Secka A."/>
            <person name="Antonio M."/>
            <person name="Oren A."/>
            <person name="Chaudhuri R.R."/>
            <person name="La Ragione R."/>
            <person name="Hildebrand F."/>
            <person name="Pallen M.J."/>
        </authorList>
    </citation>
    <scope>NUCLEOTIDE SEQUENCE</scope>
    <source>
        <strain evidence="2">CHK118-2852</strain>
    </source>
</reference>
<dbReference type="PANTHER" id="PTHR43464:SF77">
    <property type="entry name" value="BLL3586 PROTEIN"/>
    <property type="match status" value="1"/>
</dbReference>
<dbReference type="PANTHER" id="PTHR43464">
    <property type="entry name" value="METHYLTRANSFERASE"/>
    <property type="match status" value="1"/>
</dbReference>